<evidence type="ECO:0000313" key="6">
    <source>
        <dbReference type="EMBL" id="MBC5664401.1"/>
    </source>
</evidence>
<gene>
    <name evidence="6" type="ORF">H8S07_03755</name>
</gene>
<dbReference type="SUPFAM" id="SSF89550">
    <property type="entry name" value="PHP domain-like"/>
    <property type="match status" value="1"/>
</dbReference>
<comment type="catalytic activity">
    <reaction evidence="5">
        <text>O-phospho-L-tyrosyl-[protein] + H2O = L-tyrosyl-[protein] + phosphate</text>
        <dbReference type="Rhea" id="RHEA:10684"/>
        <dbReference type="Rhea" id="RHEA-COMP:10136"/>
        <dbReference type="Rhea" id="RHEA-COMP:20101"/>
        <dbReference type="ChEBI" id="CHEBI:15377"/>
        <dbReference type="ChEBI" id="CHEBI:43474"/>
        <dbReference type="ChEBI" id="CHEBI:46858"/>
        <dbReference type="ChEBI" id="CHEBI:61978"/>
        <dbReference type="EC" id="3.1.3.48"/>
    </reaction>
</comment>
<dbReference type="PANTHER" id="PTHR39181:SF1">
    <property type="entry name" value="TYROSINE-PROTEIN PHOSPHATASE YWQE"/>
    <property type="match status" value="1"/>
</dbReference>
<evidence type="ECO:0000256" key="4">
    <source>
        <dbReference type="ARBA" id="ARBA00022912"/>
    </source>
</evidence>
<sequence length="239" mass="27791">MSKIDFHSHILPGIDDGARNLETSYNMHQMARQQEVDLMLATPHFYASQDRIDNFLKRREEAWVQFHDTVEASEETEPRIILGAEVAFFDGISRARDIEKLTIQGTNLMLLEMPFEVWNSQQIKEVEYLIKERKFQIIIAHLDRFLWIPGNKKWIKELLELPVSIQINADAFDSWMHTRNLVKLFKEGKAHVLGSDCHGAHHRVPNLQDGRDILEKKAGKEVLEQIDRQGEKLLSAILK</sequence>
<keyword evidence="7" id="KW-1185">Reference proteome</keyword>
<organism evidence="6 7">
    <name type="scientific">Dorea hominis</name>
    <dbReference type="NCBI Taxonomy" id="2763040"/>
    <lineage>
        <taxon>Bacteria</taxon>
        <taxon>Bacillati</taxon>
        <taxon>Bacillota</taxon>
        <taxon>Clostridia</taxon>
        <taxon>Lachnospirales</taxon>
        <taxon>Lachnospiraceae</taxon>
        <taxon>Dorea</taxon>
    </lineage>
</organism>
<dbReference type="EC" id="3.1.3.48" evidence="2"/>
<keyword evidence="4" id="KW-0904">Protein phosphatase</keyword>
<comment type="caution">
    <text evidence="6">The sequence shown here is derived from an EMBL/GenBank/DDBJ whole genome shotgun (WGS) entry which is preliminary data.</text>
</comment>
<evidence type="ECO:0000256" key="1">
    <source>
        <dbReference type="ARBA" id="ARBA00005750"/>
    </source>
</evidence>
<dbReference type="EMBL" id="JACOOY010000004">
    <property type="protein sequence ID" value="MBC5664401.1"/>
    <property type="molecule type" value="Genomic_DNA"/>
</dbReference>
<reference evidence="6 7" key="1">
    <citation type="submission" date="2020-08" db="EMBL/GenBank/DDBJ databases">
        <title>Genome public.</title>
        <authorList>
            <person name="Liu C."/>
            <person name="Sun Q."/>
        </authorList>
    </citation>
    <scope>NUCLEOTIDE SEQUENCE [LARGE SCALE GENOMIC DNA]</scope>
    <source>
        <strain evidence="6 7">NSJ-36</strain>
    </source>
</reference>
<evidence type="ECO:0000256" key="3">
    <source>
        <dbReference type="ARBA" id="ARBA00022801"/>
    </source>
</evidence>
<dbReference type="InterPro" id="IPR016667">
    <property type="entry name" value="Caps_polysacc_synth_CpsB/CapC"/>
</dbReference>
<evidence type="ECO:0000256" key="5">
    <source>
        <dbReference type="ARBA" id="ARBA00051722"/>
    </source>
</evidence>
<keyword evidence="3" id="KW-0378">Hydrolase</keyword>
<name>A0ABR7ESS0_9FIRM</name>
<dbReference type="Gene3D" id="3.20.20.140">
    <property type="entry name" value="Metal-dependent hydrolases"/>
    <property type="match status" value="1"/>
</dbReference>
<protein>
    <recommendedName>
        <fullName evidence="2">protein-tyrosine-phosphatase</fullName>
        <ecNumber evidence="2">3.1.3.48</ecNumber>
    </recommendedName>
</protein>
<evidence type="ECO:0000256" key="2">
    <source>
        <dbReference type="ARBA" id="ARBA00013064"/>
    </source>
</evidence>
<comment type="similarity">
    <text evidence="1">Belongs to the metallo-dependent hydrolases superfamily. CpsB/CapC family.</text>
</comment>
<evidence type="ECO:0000313" key="7">
    <source>
        <dbReference type="Proteomes" id="UP000647235"/>
    </source>
</evidence>
<dbReference type="Proteomes" id="UP000647235">
    <property type="component" value="Unassembled WGS sequence"/>
</dbReference>
<dbReference type="Pfam" id="PF19567">
    <property type="entry name" value="CpsB_CapC"/>
    <property type="match status" value="1"/>
</dbReference>
<dbReference type="RefSeq" id="WP_118519945.1">
    <property type="nucleotide sequence ID" value="NZ_JACOOY010000004.1"/>
</dbReference>
<dbReference type="InterPro" id="IPR016195">
    <property type="entry name" value="Pol/histidinol_Pase-like"/>
</dbReference>
<proteinExistence type="inferred from homology"/>
<dbReference type="PANTHER" id="PTHR39181">
    <property type="entry name" value="TYROSINE-PROTEIN PHOSPHATASE YWQE"/>
    <property type="match status" value="1"/>
</dbReference>
<accession>A0ABR7ESS0</accession>